<keyword evidence="1" id="KW-1133">Transmembrane helix</keyword>
<gene>
    <name evidence="2" type="ORF">TEU_10765</name>
</gene>
<evidence type="ECO:0000313" key="3">
    <source>
        <dbReference type="Proteomes" id="UP000029980"/>
    </source>
</evidence>
<dbReference type="STRING" id="1505907.TEU_10765"/>
<dbReference type="GeneID" id="25153911"/>
<dbReference type="KEGG" id="teu:TEU_10765"/>
<evidence type="ECO:0000313" key="2">
    <source>
        <dbReference type="EMBL" id="AIU70777.1"/>
    </source>
</evidence>
<dbReference type="RefSeq" id="WP_050003736.1">
    <property type="nucleotide sequence ID" value="NZ_CP008887.1"/>
</dbReference>
<dbReference type="Proteomes" id="UP000029980">
    <property type="component" value="Chromosome"/>
</dbReference>
<feature type="transmembrane region" description="Helical" evidence="1">
    <location>
        <begin position="35"/>
        <end position="61"/>
    </location>
</feature>
<evidence type="ECO:0000256" key="1">
    <source>
        <dbReference type="SAM" id="Phobius"/>
    </source>
</evidence>
<keyword evidence="1" id="KW-0812">Transmembrane</keyword>
<sequence>MKSDSDNPVEFGDRVGSFKAEGHEVVVDVTPCGKFMSALLLGATILTSATGDGLTIFGFLLKFPSGKKNHRPFQRCSHVHSVAGVDFRFLYPSLAVSVSFSR</sequence>
<reference evidence="2 3" key="1">
    <citation type="journal article" date="2015" name="Int. J. Syst. Evol. Microbiol.">
        <title>Thermococcus eurythermalis sp. nov., a conditional piezophilic hyperthermophilic archaeon with a wide temperature range isolated from an oil-immersed chimney in the Guaymas Basin.</title>
        <authorList>
            <person name="Zhao W."/>
            <person name="Zeng X."/>
            <person name="Xiao X."/>
        </authorList>
    </citation>
    <scope>NUCLEOTIDE SEQUENCE [LARGE SCALE GENOMIC DNA]</scope>
    <source>
        <strain evidence="2 3">A501</strain>
    </source>
</reference>
<dbReference type="AlphaFoldDB" id="A0A097QWB1"/>
<keyword evidence="1" id="KW-0472">Membrane</keyword>
<keyword evidence="3" id="KW-1185">Reference proteome</keyword>
<proteinExistence type="predicted"/>
<dbReference type="OrthoDB" id="258845at2157"/>
<accession>A0A097QWB1</accession>
<dbReference type="HOGENOM" id="CLU_2271177_0_0_2"/>
<organism evidence="2 3">
    <name type="scientific">Thermococcus eurythermalis</name>
    <dbReference type="NCBI Taxonomy" id="1505907"/>
    <lineage>
        <taxon>Archaea</taxon>
        <taxon>Methanobacteriati</taxon>
        <taxon>Methanobacteriota</taxon>
        <taxon>Thermococci</taxon>
        <taxon>Thermococcales</taxon>
        <taxon>Thermococcaceae</taxon>
        <taxon>Thermococcus</taxon>
    </lineage>
</organism>
<name>A0A097QWB1_9EURY</name>
<protein>
    <submittedName>
        <fullName evidence="2">Uncharacterized protein</fullName>
    </submittedName>
</protein>
<dbReference type="EMBL" id="CP008887">
    <property type="protein sequence ID" value="AIU70777.1"/>
    <property type="molecule type" value="Genomic_DNA"/>
</dbReference>